<dbReference type="AlphaFoldDB" id="A0A061J8X5"/>
<keyword evidence="4" id="KW-1185">Reference proteome</keyword>
<gene>
    <name evidence="3" type="ORF">TRSC58_00358</name>
</gene>
<dbReference type="VEuPathDB" id="TriTrypDB:TRSC58_00358"/>
<evidence type="ECO:0000256" key="1">
    <source>
        <dbReference type="SAM" id="Phobius"/>
    </source>
</evidence>
<comment type="caution">
    <text evidence="3">The sequence shown here is derived from an EMBL/GenBank/DDBJ whole genome shotgun (WGS) entry which is preliminary data.</text>
</comment>
<evidence type="ECO:0000256" key="2">
    <source>
        <dbReference type="SAM" id="SignalP"/>
    </source>
</evidence>
<proteinExistence type="predicted"/>
<organism evidence="3 4">
    <name type="scientific">Trypanosoma rangeli SC58</name>
    <dbReference type="NCBI Taxonomy" id="429131"/>
    <lineage>
        <taxon>Eukaryota</taxon>
        <taxon>Discoba</taxon>
        <taxon>Euglenozoa</taxon>
        <taxon>Kinetoplastea</taxon>
        <taxon>Metakinetoplastina</taxon>
        <taxon>Trypanosomatida</taxon>
        <taxon>Trypanosomatidae</taxon>
        <taxon>Trypanosoma</taxon>
        <taxon>Herpetosoma</taxon>
    </lineage>
</organism>
<reference evidence="3 4" key="1">
    <citation type="submission" date="2013-07" db="EMBL/GenBank/DDBJ databases">
        <authorList>
            <person name="Stoco P.H."/>
            <person name="Wagner G."/>
            <person name="Gerber A."/>
            <person name="Zaha A."/>
            <person name="Thompson C."/>
            <person name="Bartholomeu D.C."/>
            <person name="Luckemeyer D.D."/>
            <person name="Bahia D."/>
            <person name="Loreto E."/>
            <person name="Prestes E.B."/>
            <person name="Lima F.M."/>
            <person name="Rodrigues-Luiz G."/>
            <person name="Vallejo G.A."/>
            <person name="Filho J.F."/>
            <person name="Monteiro K.M."/>
            <person name="Tyler K.M."/>
            <person name="de Almeida L.G."/>
            <person name="Ortiz M.F."/>
            <person name="Siervo M.A."/>
            <person name="de Moraes M.H."/>
            <person name="Cunha O.L."/>
            <person name="Mendonca-Neto R."/>
            <person name="Silva R."/>
            <person name="Teixeira S.M."/>
            <person name="Murta S.M."/>
            <person name="Sincero T.C."/>
            <person name="Mendes T.A."/>
            <person name="Urmenyi T.P."/>
            <person name="Silva V.G."/>
            <person name="da Rocha W.D."/>
            <person name="Andersson B."/>
            <person name="Romanha A.J."/>
            <person name="Steindel M."/>
            <person name="de Vasconcelos A.T."/>
            <person name="Grisard E.C."/>
        </authorList>
    </citation>
    <scope>NUCLEOTIDE SEQUENCE [LARGE SCALE GENOMIC DNA]</scope>
    <source>
        <strain evidence="3 4">SC58</strain>
    </source>
</reference>
<keyword evidence="1" id="KW-0472">Membrane</keyword>
<dbReference type="EMBL" id="AUPL01000358">
    <property type="protein sequence ID" value="ESL11883.1"/>
    <property type="molecule type" value="Genomic_DNA"/>
</dbReference>
<feature type="transmembrane region" description="Helical" evidence="1">
    <location>
        <begin position="179"/>
        <end position="205"/>
    </location>
</feature>
<keyword evidence="1" id="KW-1133">Transmembrane helix</keyword>
<evidence type="ECO:0000313" key="4">
    <source>
        <dbReference type="Proteomes" id="UP000031737"/>
    </source>
</evidence>
<dbReference type="Proteomes" id="UP000031737">
    <property type="component" value="Unassembled WGS sequence"/>
</dbReference>
<protein>
    <submittedName>
        <fullName evidence="3">Uncharacterized protein</fullName>
    </submittedName>
</protein>
<keyword evidence="1" id="KW-0812">Transmembrane</keyword>
<sequence length="466" mass="53921">MFFFCLSLLRACCCFRLSLRFEVNAVRLFMKIIGDVYRQTFPKKLRFDKACLILHAELFMTARRHKHKKYIPKDEVSDVLNRYEPLPGASWLQLPVVRHVFLIRQINSIRCFLGKPSWLINSAVDEEFCKVKRWMAAQETSSKNSRVHCPNGFVPRELFVVEVLDRFHVANMYQRMMRWGLMLVVVLVLATFAAVNVDALVYFYAVHWCRMGRTEVLEWFRAITERHTLTEVPPAYKSLLPPPCVLHVSSNDGERYDAKIVELVSPTEKIVVMAIPCPLVGEKCFFAAVGETASLCDAVMMEGVSFERIDKIVPAALFPLRDITFPALGVHHRFIDVVRGKREPPFLYPAGLKLGFRAYWMQLLVPFEWRCVYWPTSFFASKGEARIGWGRLRELIETVTASQEEAGTGAVTPYVICLPWTMHQIVNLEASLIKYGFRVKRVFSMEWMDCDHMGRHFCDYYGIAEK</sequence>
<feature type="signal peptide" evidence="2">
    <location>
        <begin position="1"/>
        <end position="20"/>
    </location>
</feature>
<dbReference type="OrthoDB" id="275850at2759"/>
<name>A0A061J8X5_TRYRA</name>
<accession>A0A061J8X5</accession>
<keyword evidence="2" id="KW-0732">Signal</keyword>
<feature type="chain" id="PRO_5001601434" evidence="2">
    <location>
        <begin position="21"/>
        <end position="466"/>
    </location>
</feature>
<evidence type="ECO:0000313" key="3">
    <source>
        <dbReference type="EMBL" id="ESL11883.1"/>
    </source>
</evidence>